<feature type="region of interest" description="Disordered" evidence="1">
    <location>
        <begin position="93"/>
        <end position="112"/>
    </location>
</feature>
<evidence type="ECO:0000313" key="3">
    <source>
        <dbReference type="Proteomes" id="UP001372338"/>
    </source>
</evidence>
<dbReference type="PANTHER" id="PTHR34792">
    <property type="entry name" value="OS02G0121500 PROTEIN"/>
    <property type="match status" value="1"/>
</dbReference>
<accession>A0AAN9P1F7</accession>
<protein>
    <submittedName>
        <fullName evidence="2">Uncharacterized protein</fullName>
    </submittedName>
</protein>
<proteinExistence type="predicted"/>
<dbReference type="InterPro" id="IPR040305">
    <property type="entry name" value="At1g75730-like"/>
</dbReference>
<evidence type="ECO:0000313" key="2">
    <source>
        <dbReference type="EMBL" id="KAK7283413.1"/>
    </source>
</evidence>
<comment type="caution">
    <text evidence="2">The sequence shown here is derived from an EMBL/GenBank/DDBJ whole genome shotgun (WGS) entry which is preliminary data.</text>
</comment>
<gene>
    <name evidence="2" type="ORF">RIF29_12912</name>
</gene>
<dbReference type="AlphaFoldDB" id="A0AAN9P1F7"/>
<feature type="compositionally biased region" description="Low complexity" evidence="1">
    <location>
        <begin position="95"/>
        <end position="112"/>
    </location>
</feature>
<keyword evidence="3" id="KW-1185">Reference proteome</keyword>
<dbReference type="Proteomes" id="UP001372338">
    <property type="component" value="Unassembled WGS sequence"/>
</dbReference>
<feature type="compositionally biased region" description="Low complexity" evidence="1">
    <location>
        <begin position="50"/>
        <end position="71"/>
    </location>
</feature>
<feature type="compositionally biased region" description="Basic residues" evidence="1">
    <location>
        <begin position="130"/>
        <end position="140"/>
    </location>
</feature>
<feature type="region of interest" description="Disordered" evidence="1">
    <location>
        <begin position="121"/>
        <end position="153"/>
    </location>
</feature>
<reference evidence="2 3" key="1">
    <citation type="submission" date="2024-01" db="EMBL/GenBank/DDBJ databases">
        <title>The genomes of 5 underutilized Papilionoideae crops provide insights into root nodulation and disease resistanc.</title>
        <authorList>
            <person name="Yuan L."/>
        </authorList>
    </citation>
    <scope>NUCLEOTIDE SEQUENCE [LARGE SCALE GENOMIC DNA]</scope>
    <source>
        <strain evidence="2">ZHUSHIDOU_FW_LH</strain>
        <tissue evidence="2">Leaf</tissue>
    </source>
</reference>
<feature type="region of interest" description="Disordered" evidence="1">
    <location>
        <begin position="1"/>
        <end position="80"/>
    </location>
</feature>
<feature type="compositionally biased region" description="Basic residues" evidence="1">
    <location>
        <begin position="22"/>
        <end position="36"/>
    </location>
</feature>
<organism evidence="2 3">
    <name type="scientific">Crotalaria pallida</name>
    <name type="common">Smooth rattlebox</name>
    <name type="synonym">Crotalaria striata</name>
    <dbReference type="NCBI Taxonomy" id="3830"/>
    <lineage>
        <taxon>Eukaryota</taxon>
        <taxon>Viridiplantae</taxon>
        <taxon>Streptophyta</taxon>
        <taxon>Embryophyta</taxon>
        <taxon>Tracheophyta</taxon>
        <taxon>Spermatophyta</taxon>
        <taxon>Magnoliopsida</taxon>
        <taxon>eudicotyledons</taxon>
        <taxon>Gunneridae</taxon>
        <taxon>Pentapetalae</taxon>
        <taxon>rosids</taxon>
        <taxon>fabids</taxon>
        <taxon>Fabales</taxon>
        <taxon>Fabaceae</taxon>
        <taxon>Papilionoideae</taxon>
        <taxon>50 kb inversion clade</taxon>
        <taxon>genistoids sensu lato</taxon>
        <taxon>core genistoids</taxon>
        <taxon>Crotalarieae</taxon>
        <taxon>Crotalaria</taxon>
    </lineage>
</organism>
<name>A0AAN9P1F7_CROPI</name>
<sequence>MKKECEPHTPLSNDDDEDKEEKKKKKQTDNKGRRHTPLSSASTKRRRILSSNNNNKLSASPASSSSSGSGLKSKKEKVRSLSAVAEALTTFQMVSHKQQQQQHPSSLSSSFNLLPNKFSKHCNGVDHASVPRKIRSAMKNRTRESTTTLTDSEKVKKGIESAEKDGIKKSKKPGWSTREAGCGTVTKDEQEVAETLFSLAGMFPPNASDASNETEPECQSLPEDCPNAPFEASGTTQDANACPERSPRGAAKIASLNETVGQRQNDFPESAKFLVPSHSTDQNTTLQVMPVAVMSESKKVALHDSELSLVMGLNVPGQSKNSHIGRQPDKEFEIVGIGSKQDRHVIKDSKENEGPALWPGLSSRASAGINAPYNQTSAAKAPHWLNAAICASKQDTMESCSSSGTIPEVVTHKKPRKKCPTHVHICHLIQSLEVSKGQVKKESDIYECHLTRVKQGSKCGVLIEAHNMNGTRNGISSAVGTVHSSSMRNSHENKNDIFRQHDISQAPPTPRVNGPQNQGFNFLSLSSGGNGLKVNDNFNNGGSRLEPLSKLQVPYFQTLQQQHGLMPMPTPQSQYASTTYHNQLPAAGPQVRLQQPHYYGSPLSGSHYSSTVSNKQEQQNFWAVQLAAAQGRSGVNCSNIVRAQYHNWQSGWHDSSAVSSCAQVILPHSPASLGSRITSISEQQLYALTSSLPPSRTSGLDIHLPAVYEESRNRFHSSGTPSVQLLCDERI</sequence>
<evidence type="ECO:0000256" key="1">
    <source>
        <dbReference type="SAM" id="MobiDB-lite"/>
    </source>
</evidence>
<dbReference type="EMBL" id="JAYWIO010000002">
    <property type="protein sequence ID" value="KAK7283413.1"/>
    <property type="molecule type" value="Genomic_DNA"/>
</dbReference>
<dbReference type="PANTHER" id="PTHR34792:SF1">
    <property type="entry name" value="OS02G0121500 PROTEIN"/>
    <property type="match status" value="1"/>
</dbReference>